<dbReference type="InterPro" id="IPR035926">
    <property type="entry name" value="NusB-like_sf"/>
</dbReference>
<evidence type="ECO:0000256" key="3">
    <source>
        <dbReference type="ARBA" id="ARBA00022884"/>
    </source>
</evidence>
<dbReference type="PANTHER" id="PTHR11078:SF3">
    <property type="entry name" value="ANTITERMINATION NUSB DOMAIN-CONTAINING PROTEIN"/>
    <property type="match status" value="1"/>
</dbReference>
<evidence type="ECO:0000256" key="1">
    <source>
        <dbReference type="ARBA" id="ARBA00005952"/>
    </source>
</evidence>
<sequence length="398" mass="43885">MQAFVIRLAPQSSSAAANHASATTTVVAAAADKKKMGCCSLLPPPPPATALYISSYHHHSLLPIRNLATPFLSVNLRDLLLEVKRNNKASSSSSSSQRCRHRCCVYGNFSQGAVVVDDGVPVARSIVTSHSMEEEMAPPPPRSVGRVLLRTKRKKQPPTQKVFTNLEKLDKCGRLRTPRAARELALSVLYAAFVSGVHPLRVFDDRTKQRAVGFDKSLLQGYEHSPDVEENVIVENEAMASALEEAQESEASLEAIVLIAPPPLVYNNFVIRLARSLVKETANRWLPQEAILMEILPAKWKIAPKGAVLQICILQMALAELESTGTPPNVVVNEAVELAKRFCDLAAPRIINGCLGSYTRRRQFQAKSRAEKTQKEELELPLDTLQPEDLGWNETYHD</sequence>
<reference evidence="8" key="1">
    <citation type="submission" date="2024-03" db="EMBL/GenBank/DDBJ databases">
        <authorList>
            <consortium name="ELIXIR-Norway"/>
            <consortium name="Elixir Norway"/>
        </authorList>
    </citation>
    <scope>NUCLEOTIDE SEQUENCE</scope>
</reference>
<dbReference type="Pfam" id="PF01029">
    <property type="entry name" value="NusB"/>
    <property type="match status" value="1"/>
</dbReference>
<proteinExistence type="inferred from homology"/>
<keyword evidence="9" id="KW-1185">Reference proteome</keyword>
<keyword evidence="5" id="KW-0804">Transcription</keyword>
<evidence type="ECO:0000256" key="6">
    <source>
        <dbReference type="SAM" id="MobiDB-lite"/>
    </source>
</evidence>
<organism evidence="8 9">
    <name type="scientific">Sphagnum jensenii</name>
    <dbReference type="NCBI Taxonomy" id="128206"/>
    <lineage>
        <taxon>Eukaryota</taxon>
        <taxon>Viridiplantae</taxon>
        <taxon>Streptophyta</taxon>
        <taxon>Embryophyta</taxon>
        <taxon>Bryophyta</taxon>
        <taxon>Sphagnophytina</taxon>
        <taxon>Sphagnopsida</taxon>
        <taxon>Sphagnales</taxon>
        <taxon>Sphagnaceae</taxon>
        <taxon>Sphagnum</taxon>
    </lineage>
</organism>
<accession>A0ABP1C400</accession>
<dbReference type="EMBL" id="OZ023710">
    <property type="protein sequence ID" value="CAK9883065.1"/>
    <property type="molecule type" value="Genomic_DNA"/>
</dbReference>
<name>A0ABP1C400_9BRYO</name>
<protein>
    <recommendedName>
        <fullName evidence="7">NusB/RsmB/TIM44 domain-containing protein</fullName>
    </recommendedName>
</protein>
<evidence type="ECO:0000313" key="9">
    <source>
        <dbReference type="Proteomes" id="UP001497522"/>
    </source>
</evidence>
<feature type="region of interest" description="Disordered" evidence="6">
    <location>
        <begin position="369"/>
        <end position="398"/>
    </location>
</feature>
<dbReference type="Proteomes" id="UP001497522">
    <property type="component" value="Chromosome 9"/>
</dbReference>
<dbReference type="InterPro" id="IPR011605">
    <property type="entry name" value="NusB_fam"/>
</dbReference>
<comment type="similarity">
    <text evidence="1">Belongs to the NusB family.</text>
</comment>
<evidence type="ECO:0000256" key="2">
    <source>
        <dbReference type="ARBA" id="ARBA00022814"/>
    </source>
</evidence>
<keyword evidence="3" id="KW-0694">RNA-binding</keyword>
<dbReference type="PANTHER" id="PTHR11078">
    <property type="entry name" value="N UTILIZATION SUBSTANCE PROTEIN B-RELATED"/>
    <property type="match status" value="1"/>
</dbReference>
<evidence type="ECO:0000256" key="5">
    <source>
        <dbReference type="ARBA" id="ARBA00023163"/>
    </source>
</evidence>
<evidence type="ECO:0000259" key="7">
    <source>
        <dbReference type="Pfam" id="PF01029"/>
    </source>
</evidence>
<evidence type="ECO:0000313" key="8">
    <source>
        <dbReference type="EMBL" id="CAK9883065.1"/>
    </source>
</evidence>
<dbReference type="SUPFAM" id="SSF48013">
    <property type="entry name" value="NusB-like"/>
    <property type="match status" value="1"/>
</dbReference>
<keyword evidence="2" id="KW-0889">Transcription antitermination</keyword>
<evidence type="ECO:0000256" key="4">
    <source>
        <dbReference type="ARBA" id="ARBA00023015"/>
    </source>
</evidence>
<dbReference type="InterPro" id="IPR006027">
    <property type="entry name" value="NusB_RsmB_TIM44"/>
</dbReference>
<keyword evidence="4" id="KW-0805">Transcription regulation</keyword>
<feature type="compositionally biased region" description="Basic and acidic residues" evidence="6">
    <location>
        <begin position="369"/>
        <end position="378"/>
    </location>
</feature>
<feature type="domain" description="NusB/RsmB/TIM44" evidence="7">
    <location>
        <begin position="270"/>
        <end position="360"/>
    </location>
</feature>
<gene>
    <name evidence="8" type="ORF">CSSPJE1EN2_LOCUS24316</name>
</gene>
<dbReference type="Gene3D" id="1.10.940.10">
    <property type="entry name" value="NusB-like"/>
    <property type="match status" value="1"/>
</dbReference>